<keyword evidence="2" id="KW-1185">Reference proteome</keyword>
<protein>
    <submittedName>
        <fullName evidence="1">Uncharacterized protein</fullName>
    </submittedName>
</protein>
<organism evidence="1 2">
    <name type="scientific">Vibrio phage ValKK3</name>
    <dbReference type="NCBI Taxonomy" id="1610855"/>
    <lineage>
        <taxon>Viruses</taxon>
        <taxon>Duplodnaviria</taxon>
        <taxon>Heunggongvirae</taxon>
        <taxon>Uroviricota</taxon>
        <taxon>Caudoviricetes</taxon>
        <taxon>Pantevenvirales</taxon>
        <taxon>Straboviridae</taxon>
        <taxon>Schizotequatrovirus</taxon>
        <taxon>Schizotequatrovirus valkk3</taxon>
    </lineage>
</organism>
<dbReference type="Proteomes" id="UP000202888">
    <property type="component" value="Segment"/>
</dbReference>
<evidence type="ECO:0000313" key="2">
    <source>
        <dbReference type="Proteomes" id="UP000202888"/>
    </source>
</evidence>
<dbReference type="KEGG" id="vg:26628374"/>
<dbReference type="GeneID" id="26628374"/>
<evidence type="ECO:0000313" key="1">
    <source>
        <dbReference type="EMBL" id="AJT60889.1"/>
    </source>
</evidence>
<dbReference type="EMBL" id="KP671755">
    <property type="protein sequence ID" value="AJT60889.1"/>
    <property type="molecule type" value="Genomic_DNA"/>
</dbReference>
<reference evidence="1 2" key="1">
    <citation type="journal article" date="2016" name="Genom Data">
        <title>Complete genome sequence of a giant Vibrio phage ValKK3 infecting Vibrio alginolyticus.</title>
        <authorList>
            <person name="Lal T.M."/>
            <person name="Sano M."/>
            <person name="Hatai K."/>
            <person name="Ransangan J."/>
        </authorList>
    </citation>
    <scope>NUCLEOTIDE SEQUENCE [LARGE SCALE GENOMIC DNA]</scope>
</reference>
<name>A0A0D4DA87_9CAUD</name>
<accession>A0A0D4DA87</accession>
<dbReference type="RefSeq" id="YP_009201151.1">
    <property type="nucleotide sequence ID" value="NC_028829.1"/>
</dbReference>
<dbReference type="OrthoDB" id="15194at10239"/>
<proteinExistence type="predicted"/>
<sequence>MNQAVNLALSFKGVYNLSTYEIAQDRYDDSLDPFYIDSIRRRVHDELREGVEKGLLSRYVGKKNLVENVSVFRYLCRKEADKLGIVSVPYKDGRKAVPKTGIIALIEQCIAEMIVDKSYRHKKFTSIEVGKATVLQYIHEAKTDAAKKILSSHANTYEKNVNYVVKNHLGVLDDHGVQIRDLQKGA</sequence>